<gene>
    <name evidence="1" type="ORF">Alo02nite_83940</name>
</gene>
<sequence>MPRSSDVTSHIRAELRRTGGFTDRSLRVVLDSATLPLDQARELRRLIQDLDLTRVSAEIGAACRADLTRYQLAVECGGRHWRATVAEPTVPAELRPLLRFLTRAARAPVTAGADPGAPPR</sequence>
<organism evidence="1 2">
    <name type="scientific">Actinoplanes lobatus</name>
    <dbReference type="NCBI Taxonomy" id="113568"/>
    <lineage>
        <taxon>Bacteria</taxon>
        <taxon>Bacillati</taxon>
        <taxon>Actinomycetota</taxon>
        <taxon>Actinomycetes</taxon>
        <taxon>Micromonosporales</taxon>
        <taxon>Micromonosporaceae</taxon>
        <taxon>Actinoplanes</taxon>
    </lineage>
</organism>
<protein>
    <submittedName>
        <fullName evidence="1">Uncharacterized protein</fullName>
    </submittedName>
</protein>
<reference evidence="1 2" key="1">
    <citation type="submission" date="2021-01" db="EMBL/GenBank/DDBJ databases">
        <title>Whole genome shotgun sequence of Actinoplanes lobatus NBRC 12513.</title>
        <authorList>
            <person name="Komaki H."/>
            <person name="Tamura T."/>
        </authorList>
    </citation>
    <scope>NUCLEOTIDE SEQUENCE [LARGE SCALE GENOMIC DNA]</scope>
    <source>
        <strain evidence="1 2">NBRC 12513</strain>
    </source>
</reference>
<dbReference type="Proteomes" id="UP000631312">
    <property type="component" value="Unassembled WGS sequence"/>
</dbReference>
<name>A0ABQ4AXA1_9ACTN</name>
<comment type="caution">
    <text evidence="1">The sequence shown here is derived from an EMBL/GenBank/DDBJ whole genome shotgun (WGS) entry which is preliminary data.</text>
</comment>
<dbReference type="InterPro" id="IPR049457">
    <property type="entry name" value="Emfourin"/>
</dbReference>
<accession>A0ABQ4AXA1</accession>
<dbReference type="Pfam" id="PF20242">
    <property type="entry name" value="Emfourin"/>
    <property type="match status" value="1"/>
</dbReference>
<dbReference type="EMBL" id="BOMP01000164">
    <property type="protein sequence ID" value="GIE45496.1"/>
    <property type="molecule type" value="Genomic_DNA"/>
</dbReference>
<evidence type="ECO:0000313" key="1">
    <source>
        <dbReference type="EMBL" id="GIE45496.1"/>
    </source>
</evidence>
<evidence type="ECO:0000313" key="2">
    <source>
        <dbReference type="Proteomes" id="UP000631312"/>
    </source>
</evidence>
<keyword evidence="2" id="KW-1185">Reference proteome</keyword>
<proteinExistence type="predicted"/>